<keyword evidence="2" id="KW-1185">Reference proteome</keyword>
<name>A0AAX2F168_9BACT</name>
<evidence type="ECO:0000313" key="2">
    <source>
        <dbReference type="Proteomes" id="UP000184105"/>
    </source>
</evidence>
<sequence length="197" mass="23188">MLHIKTLNTLSSMRNNTQRIYERLSRGEFLSVDSTDNSIRHLYEDIEENLEDYTDYFKEIGLQLEMGNGYFYFSRLEEGKHTIGQKLESFSKWLDYLDFLKCYNQSFTAGYQFRKSNLIEQISLDIELKEKANHLFKKYGAGSNLETVNKLLQEMQNMGFAECISEQDETYKITSAFHYAEELVNMIQIANEDEVPE</sequence>
<evidence type="ECO:0000313" key="1">
    <source>
        <dbReference type="EMBL" id="SHF56053.1"/>
    </source>
</evidence>
<dbReference type="Pfam" id="PF21980">
    <property type="entry name" value="MksE"/>
    <property type="match status" value="1"/>
</dbReference>
<proteinExistence type="predicted"/>
<dbReference type="Proteomes" id="UP000184105">
    <property type="component" value="Unassembled WGS sequence"/>
</dbReference>
<comment type="caution">
    <text evidence="1">The sequence shown here is derived from an EMBL/GenBank/DDBJ whole genome shotgun (WGS) entry which is preliminary data.</text>
</comment>
<dbReference type="EMBL" id="FQWA01000001">
    <property type="protein sequence ID" value="SHF56053.1"/>
    <property type="molecule type" value="Genomic_DNA"/>
</dbReference>
<gene>
    <name evidence="1" type="ORF">SAMN05444364_101152</name>
</gene>
<dbReference type="AlphaFoldDB" id="A0AAX2F168"/>
<accession>A0AAX2F168</accession>
<dbReference type="InterPro" id="IPR053841">
    <property type="entry name" value="MksE"/>
</dbReference>
<organism evidence="1 2">
    <name type="scientific">Prevotella scopos JCM 17725</name>
    <dbReference type="NCBI Taxonomy" id="1236518"/>
    <lineage>
        <taxon>Bacteria</taxon>
        <taxon>Pseudomonadati</taxon>
        <taxon>Bacteroidota</taxon>
        <taxon>Bacteroidia</taxon>
        <taxon>Bacteroidales</taxon>
        <taxon>Prevotellaceae</taxon>
        <taxon>Prevotella</taxon>
    </lineage>
</organism>
<reference evidence="1 2" key="1">
    <citation type="submission" date="2016-11" db="EMBL/GenBank/DDBJ databases">
        <authorList>
            <person name="Varghese N."/>
            <person name="Submissions S."/>
        </authorList>
    </citation>
    <scope>NUCLEOTIDE SEQUENCE [LARGE SCALE GENOMIC DNA]</scope>
    <source>
        <strain evidence="1 2">DSM 22613</strain>
    </source>
</reference>
<protein>
    <submittedName>
        <fullName evidence="1">Uncharacterized protein</fullName>
    </submittedName>
</protein>